<dbReference type="PROSITE" id="PS50109">
    <property type="entry name" value="HIS_KIN"/>
    <property type="match status" value="1"/>
</dbReference>
<feature type="coiled-coil region" evidence="7">
    <location>
        <begin position="260"/>
        <end position="287"/>
    </location>
</feature>
<dbReference type="Proteomes" id="UP000503004">
    <property type="component" value="Chromosome"/>
</dbReference>
<dbReference type="InterPro" id="IPR003594">
    <property type="entry name" value="HATPase_dom"/>
</dbReference>
<keyword evidence="8" id="KW-0812">Transmembrane</keyword>
<dbReference type="EMBL" id="CP046565">
    <property type="protein sequence ID" value="QJD29084.1"/>
    <property type="molecule type" value="Genomic_DNA"/>
</dbReference>
<evidence type="ECO:0000259" key="9">
    <source>
        <dbReference type="PROSITE" id="PS50109"/>
    </source>
</evidence>
<gene>
    <name evidence="10" type="ORF">GNH96_03265</name>
</gene>
<dbReference type="PRINTS" id="PR00344">
    <property type="entry name" value="BCTRLSENSOR"/>
</dbReference>
<keyword evidence="11" id="KW-1185">Reference proteome</keyword>
<reference evidence="11" key="1">
    <citation type="submission" date="2019-12" db="EMBL/GenBank/DDBJ databases">
        <authorList>
            <person name="Awala S.I."/>
            <person name="Rhee S.K."/>
        </authorList>
    </citation>
    <scope>NUCLEOTIDE SEQUENCE [LARGE SCALE GENOMIC DNA]</scope>
    <source>
        <strain evidence="11">IM1</strain>
    </source>
</reference>
<feature type="transmembrane region" description="Helical" evidence="8">
    <location>
        <begin position="21"/>
        <end position="42"/>
    </location>
</feature>
<protein>
    <recommendedName>
        <fullName evidence="2">histidine kinase</fullName>
        <ecNumber evidence="2">2.7.13.3</ecNumber>
    </recommendedName>
</protein>
<dbReference type="SUPFAM" id="SSF47384">
    <property type="entry name" value="Homodimeric domain of signal transducing histidine kinase"/>
    <property type="match status" value="1"/>
</dbReference>
<dbReference type="PANTHER" id="PTHR44936">
    <property type="entry name" value="SENSOR PROTEIN CREC"/>
    <property type="match status" value="1"/>
</dbReference>
<dbReference type="InterPro" id="IPR036097">
    <property type="entry name" value="HisK_dim/P_sf"/>
</dbReference>
<evidence type="ECO:0000256" key="3">
    <source>
        <dbReference type="ARBA" id="ARBA00022679"/>
    </source>
</evidence>
<organism evidence="10 11">
    <name type="scientific">Methylococcus geothermalis</name>
    <dbReference type="NCBI Taxonomy" id="2681310"/>
    <lineage>
        <taxon>Bacteria</taxon>
        <taxon>Pseudomonadati</taxon>
        <taxon>Pseudomonadota</taxon>
        <taxon>Gammaproteobacteria</taxon>
        <taxon>Methylococcales</taxon>
        <taxon>Methylococcaceae</taxon>
        <taxon>Methylococcus</taxon>
    </lineage>
</organism>
<dbReference type="GO" id="GO:0005524">
    <property type="term" value="F:ATP binding"/>
    <property type="evidence" value="ECO:0007669"/>
    <property type="project" value="UniProtKB-KW"/>
</dbReference>
<keyword evidence="8" id="KW-1133">Transmembrane helix</keyword>
<dbReference type="RefSeq" id="WP_169602253.1">
    <property type="nucleotide sequence ID" value="NZ_CP046565.1"/>
</dbReference>
<keyword evidence="7" id="KW-0175">Coiled coil</keyword>
<dbReference type="EC" id="2.7.13.3" evidence="2"/>
<feature type="domain" description="Histidine kinase" evidence="9">
    <location>
        <begin position="239"/>
        <end position="446"/>
    </location>
</feature>
<keyword evidence="8" id="KW-0472">Membrane</keyword>
<dbReference type="InterPro" id="IPR036890">
    <property type="entry name" value="HATPase_C_sf"/>
</dbReference>
<feature type="transmembrane region" description="Helical" evidence="8">
    <location>
        <begin position="186"/>
        <end position="204"/>
    </location>
</feature>
<evidence type="ECO:0000256" key="8">
    <source>
        <dbReference type="SAM" id="Phobius"/>
    </source>
</evidence>
<evidence type="ECO:0000256" key="5">
    <source>
        <dbReference type="ARBA" id="ARBA00022777"/>
    </source>
</evidence>
<comment type="catalytic activity">
    <reaction evidence="1">
        <text>ATP + protein L-histidine = ADP + protein N-phospho-L-histidine.</text>
        <dbReference type="EC" id="2.7.13.3"/>
    </reaction>
</comment>
<dbReference type="GO" id="GO:0005886">
    <property type="term" value="C:plasma membrane"/>
    <property type="evidence" value="ECO:0007669"/>
    <property type="project" value="TreeGrafter"/>
</dbReference>
<dbReference type="InterPro" id="IPR005467">
    <property type="entry name" value="His_kinase_dom"/>
</dbReference>
<dbReference type="Gene3D" id="3.30.565.10">
    <property type="entry name" value="Histidine kinase-like ATPase, C-terminal domain"/>
    <property type="match status" value="1"/>
</dbReference>
<dbReference type="SUPFAM" id="SSF55874">
    <property type="entry name" value="ATPase domain of HSP90 chaperone/DNA topoisomerase II/histidine kinase"/>
    <property type="match status" value="1"/>
</dbReference>
<dbReference type="SMART" id="SM00387">
    <property type="entry name" value="HATPase_c"/>
    <property type="match status" value="1"/>
</dbReference>
<dbReference type="InterPro" id="IPR004358">
    <property type="entry name" value="Sig_transdc_His_kin-like_C"/>
</dbReference>
<keyword evidence="5 10" id="KW-0418">Kinase</keyword>
<evidence type="ECO:0000256" key="7">
    <source>
        <dbReference type="SAM" id="Coils"/>
    </source>
</evidence>
<dbReference type="GO" id="GO:0000155">
    <property type="term" value="F:phosphorelay sensor kinase activity"/>
    <property type="evidence" value="ECO:0007669"/>
    <property type="project" value="InterPro"/>
</dbReference>
<feature type="transmembrane region" description="Helical" evidence="8">
    <location>
        <begin position="127"/>
        <end position="144"/>
    </location>
</feature>
<dbReference type="InterPro" id="IPR050980">
    <property type="entry name" value="2C_sensor_his_kinase"/>
</dbReference>
<evidence type="ECO:0000256" key="4">
    <source>
        <dbReference type="ARBA" id="ARBA00022741"/>
    </source>
</evidence>
<sequence length="449" mass="50017">MNIPIPSDSDNTNRKNLQWLFVLRNLMIGAQAFMILFSVYGLDIPLRQAPLWGIVTIQSVFNWWTWLKLSDIEPTTQIDLFIQLMVDVFVIALILYFTGGANNPIAWFFLLPLIIAATVLSRAFTWYLVILASGCYTILIGYYQPLPALNPETLTPPVPAHAFMIDPQHAHLHAVIEEHHVQLHAFGMWFGFVFSAALVAYFVAEMAENLRERERKLAEVREQSLRNERVIALGTLAAGAAHEMGTPLGTMAILISELEQEFEAEQRDDLQSKMQILREQVKRCKNALAVMSASAGEGRAESGHVMPLPDYLDAVIEDWKQQRLPTPIGYYRNGTRPIPSIIAERSLTHALVNIINNAADVSPEGIQFEARWTAERVTLDVIDHGPGVTPELSQQLGKSPVTTKDHGLGVGLFLAFSTIERLGGVISMSARMQGGTRTRIVLPLMPSSI</sequence>
<dbReference type="AlphaFoldDB" id="A0A858Q5K6"/>
<evidence type="ECO:0000256" key="1">
    <source>
        <dbReference type="ARBA" id="ARBA00000085"/>
    </source>
</evidence>
<proteinExistence type="predicted"/>
<dbReference type="PANTHER" id="PTHR44936:SF10">
    <property type="entry name" value="SENSOR PROTEIN RSTB"/>
    <property type="match status" value="1"/>
</dbReference>
<evidence type="ECO:0000256" key="6">
    <source>
        <dbReference type="ARBA" id="ARBA00022840"/>
    </source>
</evidence>
<keyword evidence="6" id="KW-0067">ATP-binding</keyword>
<dbReference type="KEGG" id="metu:GNH96_03265"/>
<dbReference type="Pfam" id="PF02518">
    <property type="entry name" value="HATPase_c"/>
    <property type="match status" value="1"/>
</dbReference>
<name>A0A858Q5K6_9GAMM</name>
<keyword evidence="4" id="KW-0547">Nucleotide-binding</keyword>
<evidence type="ECO:0000313" key="11">
    <source>
        <dbReference type="Proteomes" id="UP000503004"/>
    </source>
</evidence>
<accession>A0A858Q5K6</accession>
<evidence type="ECO:0000256" key="2">
    <source>
        <dbReference type="ARBA" id="ARBA00012438"/>
    </source>
</evidence>
<evidence type="ECO:0000313" key="10">
    <source>
        <dbReference type="EMBL" id="QJD29084.1"/>
    </source>
</evidence>
<dbReference type="Gene3D" id="1.10.287.130">
    <property type="match status" value="1"/>
</dbReference>
<keyword evidence="3" id="KW-0808">Transferase</keyword>